<dbReference type="KEGG" id="psin:CAK95_01390"/>
<evidence type="ECO:0000313" key="1">
    <source>
        <dbReference type="EMBL" id="ARP97883.1"/>
    </source>
</evidence>
<dbReference type="OrthoDB" id="5348911at2"/>
<dbReference type="Proteomes" id="UP000194137">
    <property type="component" value="Chromosome"/>
</dbReference>
<protein>
    <submittedName>
        <fullName evidence="1">Uncharacterized protein</fullName>
    </submittedName>
</protein>
<name>A0A1W6ZKD4_9HYPH</name>
<gene>
    <name evidence="1" type="ORF">CAK95_01390</name>
</gene>
<dbReference type="AlphaFoldDB" id="A0A1W6ZKD4"/>
<dbReference type="RefSeq" id="WP_086086204.1">
    <property type="nucleotide sequence ID" value="NZ_CP021112.1"/>
</dbReference>
<proteinExistence type="predicted"/>
<dbReference type="STRING" id="1235591.CAK95_01390"/>
<reference evidence="1 2" key="1">
    <citation type="submission" date="2017-05" db="EMBL/GenBank/DDBJ databases">
        <title>Full genome sequence of Pseudorhodoplanes sinuspersici.</title>
        <authorList>
            <person name="Dastgheib S.M.M."/>
            <person name="Shavandi M."/>
            <person name="Tirandaz H."/>
        </authorList>
    </citation>
    <scope>NUCLEOTIDE SEQUENCE [LARGE SCALE GENOMIC DNA]</scope>
    <source>
        <strain evidence="1 2">RIPI110</strain>
    </source>
</reference>
<dbReference type="NCBIfam" id="TIGR02122">
    <property type="entry name" value="TRAP_TAXI"/>
    <property type="match status" value="1"/>
</dbReference>
<dbReference type="EMBL" id="CP021112">
    <property type="protein sequence ID" value="ARP97883.1"/>
    <property type="molecule type" value="Genomic_DNA"/>
</dbReference>
<dbReference type="Gene3D" id="3.40.190.10">
    <property type="entry name" value="Periplasmic binding protein-like II"/>
    <property type="match status" value="2"/>
</dbReference>
<evidence type="ECO:0000313" key="2">
    <source>
        <dbReference type="Proteomes" id="UP000194137"/>
    </source>
</evidence>
<sequence>MKRVHVLFSGIAVALMSAYAAPSSAQTVALAADRAGTTFNTIGSGVAVVAKKYGGLNIIVRPYAGPAAWVPVLNSGEVKLGVMSANSAYQAFSGDNEQKTAYTDLRLIRAGSATLMLGFLVRKEGPIKTYADLKGKRISSDFGGHLSIANSLTASLKVAGYTWKDVTSVPVAGANDGIEALVANRLDATWASLGQPQAREADTQIGVRYLSIPDSPDAAAIYQEIVFPGARITIAKANAAPGVEAPTRLLSYDSYIVANKDASGAMIAKLLDGLWKGTDDLLPIHPSMRGYTHDAAVTDAPVIPYHPAAIAFYKEKGMWTEADQKRQDELLAQAKK</sequence>
<dbReference type="PANTHER" id="PTHR42941:SF1">
    <property type="entry name" value="SLL1037 PROTEIN"/>
    <property type="match status" value="1"/>
</dbReference>
<keyword evidence="2" id="KW-1185">Reference proteome</keyword>
<dbReference type="Pfam" id="PF16868">
    <property type="entry name" value="NMT1_3"/>
    <property type="match status" value="1"/>
</dbReference>
<dbReference type="InterPro" id="IPR011852">
    <property type="entry name" value="TRAP_TAXI"/>
</dbReference>
<dbReference type="SUPFAM" id="SSF53850">
    <property type="entry name" value="Periplasmic binding protein-like II"/>
    <property type="match status" value="1"/>
</dbReference>
<accession>A0A1W6ZKD4</accession>
<dbReference type="PANTHER" id="PTHR42941">
    <property type="entry name" value="SLL1037 PROTEIN"/>
    <property type="match status" value="1"/>
</dbReference>
<organism evidence="1 2">
    <name type="scientific">Pseudorhodoplanes sinuspersici</name>
    <dbReference type="NCBI Taxonomy" id="1235591"/>
    <lineage>
        <taxon>Bacteria</taxon>
        <taxon>Pseudomonadati</taxon>
        <taxon>Pseudomonadota</taxon>
        <taxon>Alphaproteobacteria</taxon>
        <taxon>Hyphomicrobiales</taxon>
        <taxon>Pseudorhodoplanes</taxon>
    </lineage>
</organism>